<organism evidence="6 7">
    <name type="scientific">Trichoplax adhaerens</name>
    <name type="common">Trichoplax reptans</name>
    <dbReference type="NCBI Taxonomy" id="10228"/>
    <lineage>
        <taxon>Eukaryota</taxon>
        <taxon>Metazoa</taxon>
        <taxon>Placozoa</taxon>
        <taxon>Uniplacotomia</taxon>
        <taxon>Trichoplacea</taxon>
        <taxon>Trichoplacidae</taxon>
        <taxon>Trichoplax</taxon>
    </lineage>
</organism>
<dbReference type="GO" id="GO:0016706">
    <property type="term" value="F:2-oxoglutarate-dependent dioxygenase activity"/>
    <property type="evidence" value="ECO:0000318"/>
    <property type="project" value="GO_Central"/>
</dbReference>
<keyword evidence="1" id="KW-0106">Calcium</keyword>
<dbReference type="InterPro" id="IPR002048">
    <property type="entry name" value="EF_hand_dom"/>
</dbReference>
<dbReference type="GeneID" id="6754956"/>
<dbReference type="eggNOG" id="KOG2132">
    <property type="taxonomic scope" value="Eukaryota"/>
</dbReference>
<evidence type="ECO:0000259" key="4">
    <source>
        <dbReference type="PROSITE" id="PS50222"/>
    </source>
</evidence>
<dbReference type="EMBL" id="DS985246">
    <property type="protein sequence ID" value="EDV24218.1"/>
    <property type="molecule type" value="Genomic_DNA"/>
</dbReference>
<dbReference type="CTD" id="6754956"/>
<dbReference type="PANTHER" id="PTHR12461">
    <property type="entry name" value="HYPOXIA-INDUCIBLE FACTOR 1 ALPHA INHIBITOR-RELATED"/>
    <property type="match status" value="1"/>
</dbReference>
<gene>
    <name evidence="6" type="ORF">TRIADDRAFT_57484</name>
</gene>
<protein>
    <recommendedName>
        <fullName evidence="8">JmjC domain-containing protein</fullName>
    </recommendedName>
</protein>
<dbReference type="GO" id="GO:0005509">
    <property type="term" value="F:calcium ion binding"/>
    <property type="evidence" value="ECO:0007669"/>
    <property type="project" value="InterPro"/>
</dbReference>
<dbReference type="SUPFAM" id="SSF47473">
    <property type="entry name" value="EF-hand"/>
    <property type="match status" value="1"/>
</dbReference>
<dbReference type="InterPro" id="IPR041667">
    <property type="entry name" value="Cupin_8"/>
</dbReference>
<dbReference type="HOGENOM" id="CLU_016785_9_2_1"/>
<dbReference type="PROSITE" id="PS00018">
    <property type="entry name" value="EF_HAND_1"/>
    <property type="match status" value="1"/>
</dbReference>
<dbReference type="PANTHER" id="PTHR12461:SF52">
    <property type="entry name" value="JMJC DOMAIN-CONTAINING PROTEIN"/>
    <property type="match status" value="1"/>
</dbReference>
<dbReference type="RefSeq" id="XP_002113744.1">
    <property type="nucleotide sequence ID" value="XM_002113708.1"/>
</dbReference>
<keyword evidence="3" id="KW-0732">Signal</keyword>
<evidence type="ECO:0000256" key="2">
    <source>
        <dbReference type="SAM" id="MobiDB-lite"/>
    </source>
</evidence>
<dbReference type="InParanoid" id="B3RZK0"/>
<keyword evidence="7" id="KW-1185">Reference proteome</keyword>
<proteinExistence type="predicted"/>
<evidence type="ECO:0000256" key="1">
    <source>
        <dbReference type="ARBA" id="ARBA00022837"/>
    </source>
</evidence>
<evidence type="ECO:0000313" key="7">
    <source>
        <dbReference type="Proteomes" id="UP000009022"/>
    </source>
</evidence>
<evidence type="ECO:0000259" key="5">
    <source>
        <dbReference type="PROSITE" id="PS51184"/>
    </source>
</evidence>
<dbReference type="Proteomes" id="UP000009022">
    <property type="component" value="Unassembled WGS sequence"/>
</dbReference>
<feature type="compositionally biased region" description="Acidic residues" evidence="2">
    <location>
        <begin position="516"/>
        <end position="531"/>
    </location>
</feature>
<dbReference type="Gene3D" id="2.60.120.650">
    <property type="entry name" value="Cupin"/>
    <property type="match status" value="1"/>
</dbReference>
<dbReference type="KEGG" id="tad:TRIADDRAFT_57484"/>
<evidence type="ECO:0008006" key="8">
    <source>
        <dbReference type="Google" id="ProtNLM"/>
    </source>
</evidence>
<dbReference type="InterPro" id="IPR018247">
    <property type="entry name" value="EF_Hand_1_Ca_BS"/>
</dbReference>
<dbReference type="AlphaFoldDB" id="B3RZK0"/>
<accession>B3RZK0</accession>
<dbReference type="OrthoDB" id="415358at2759"/>
<dbReference type="Pfam" id="PF13621">
    <property type="entry name" value="Cupin_8"/>
    <property type="match status" value="1"/>
</dbReference>
<dbReference type="PROSITE" id="PS51184">
    <property type="entry name" value="JMJC"/>
    <property type="match status" value="1"/>
</dbReference>
<feature type="chain" id="PRO_5002798430" description="JmjC domain-containing protein" evidence="3">
    <location>
        <begin position="28"/>
        <end position="573"/>
    </location>
</feature>
<name>B3RZK0_TRIAD</name>
<feature type="domain" description="EF-hand" evidence="4">
    <location>
        <begin position="463"/>
        <end position="489"/>
    </location>
</feature>
<dbReference type="FunFam" id="2.60.120.650:FF:000025">
    <property type="entry name" value="Lysine-specific demethylase 8"/>
    <property type="match status" value="1"/>
</dbReference>
<feature type="region of interest" description="Disordered" evidence="2">
    <location>
        <begin position="506"/>
        <end position="573"/>
    </location>
</feature>
<dbReference type="InterPro" id="IPR003347">
    <property type="entry name" value="JmjC_dom"/>
</dbReference>
<evidence type="ECO:0000256" key="3">
    <source>
        <dbReference type="SAM" id="SignalP"/>
    </source>
</evidence>
<feature type="signal peptide" evidence="3">
    <location>
        <begin position="1"/>
        <end position="27"/>
    </location>
</feature>
<feature type="compositionally biased region" description="Acidic residues" evidence="2">
    <location>
        <begin position="555"/>
        <end position="564"/>
    </location>
</feature>
<reference evidence="6 7" key="1">
    <citation type="journal article" date="2008" name="Nature">
        <title>The Trichoplax genome and the nature of placozoans.</title>
        <authorList>
            <person name="Srivastava M."/>
            <person name="Begovic E."/>
            <person name="Chapman J."/>
            <person name="Putnam N.H."/>
            <person name="Hellsten U."/>
            <person name="Kawashima T."/>
            <person name="Kuo A."/>
            <person name="Mitros T."/>
            <person name="Salamov A."/>
            <person name="Carpenter M.L."/>
            <person name="Signorovitch A.Y."/>
            <person name="Moreno M.A."/>
            <person name="Kamm K."/>
            <person name="Grimwood J."/>
            <person name="Schmutz J."/>
            <person name="Shapiro H."/>
            <person name="Grigoriev I.V."/>
            <person name="Buss L.W."/>
            <person name="Schierwater B."/>
            <person name="Dellaporta S.L."/>
            <person name="Rokhsar D.S."/>
        </authorList>
    </citation>
    <scope>NUCLEOTIDE SEQUENCE [LARGE SCALE GENOMIC DNA]</scope>
    <source>
        <strain evidence="6 7">Grell-BS-1999</strain>
    </source>
</reference>
<dbReference type="Gene3D" id="1.10.238.10">
    <property type="entry name" value="EF-hand"/>
    <property type="match status" value="1"/>
</dbReference>
<dbReference type="PROSITE" id="PS50222">
    <property type="entry name" value="EF_HAND_2"/>
    <property type="match status" value="1"/>
</dbReference>
<dbReference type="InterPro" id="IPR011992">
    <property type="entry name" value="EF-hand-dom_pair"/>
</dbReference>
<evidence type="ECO:0000313" key="6">
    <source>
        <dbReference type="EMBL" id="EDV24218.1"/>
    </source>
</evidence>
<sequence>MSISYRFLIVGAWIAALAIISPVPCHGKKTIRGHMQPLGYHRDSDGHVDTYEANELPSATDFFNKYVKAKRPALFRGAAKLSPAIAKWTDEYLLENFGDLQVKLESKLEKKVVPVGDVGLGRDSIRHFLNTYKARDVYVVSQLPDPMAKDVMVPPYLTCGSFTNRIMEANLWVSNGGTSSLLHKDALNTLNCLVNGTKDWIMISDKHIKNVPMAKEPESEIGGFSMLNVDKVNMERYPNFAKVPWQYANVTPGDCLYIPTGYLHQVRSTGPKNLAYSLLLDYNLIYLPKFDNTGCNGNRDYKILDASKIVWNYPGFGSMTMGNPSPWGIRDGFIRTFRGDKKVKAKNFIKHIRKRGLIMEDNPGRMKIQIRAFEEFFDVKNKDYITSKDVKELSFKNWTYLTSFLDPDFANREDFEYYNMDRRLIKGVIKKSIDKKTGGLDKELFMKNYLKVRGSVPFGEKNMAVLDGDNDGVITKKELKENLEKLLKLFDTDRVDDMVEVTDKDYLQGRDGGDNGYDEFIDEESEEDIGQEGERPRGYDESENEEEEGYRGQNGDDEADEDYEDPRRDRDEL</sequence>
<feature type="domain" description="JmjC" evidence="5">
    <location>
        <begin position="132"/>
        <end position="301"/>
    </location>
</feature>
<dbReference type="SUPFAM" id="SSF51197">
    <property type="entry name" value="Clavaminate synthase-like"/>
    <property type="match status" value="1"/>
</dbReference>
<dbReference type="PhylomeDB" id="B3RZK0"/>